<evidence type="ECO:0000259" key="8">
    <source>
        <dbReference type="Pfam" id="PF01545"/>
    </source>
</evidence>
<sequence>MNQIKLFFLSPYLAMGVVLLMYGVKVASKLSIGRWIHSPMIEGDGWHNVADIGEACVVIATIWFSRLPPSDTFPLGRKNIESIFSVAVSVLLAIMAFKISGTAVISLWNIAHGQVAPLVMSPEVVVWVMGVTLGSALVSGIVSTYQIKVGKRTGHASLVADGKETLSDGLIEITIFLGIVGEYILDAPWLEYPFALIVSVVMVRTAREIGARGLAALLQKSIGIHHERAIKAIVADMYGVASVAQIKTFMVGSAVILIMKVLSRTSTEMSRLLKESMALQIAQYLRQEGFVDGEFFIRFDVPDSDAHRRTVALVCDHRSWRVAHSIQEATHVAISDIAFGEVGRTVLHAVAHKETGEETEEALLALLEEQHVRELVLFAFDRAWNGMHTPSGVWILNGGSENPSVYGLPKV</sequence>
<evidence type="ECO:0000313" key="9">
    <source>
        <dbReference type="EMBL" id="KKW32267.1"/>
    </source>
</evidence>
<keyword evidence="6 7" id="KW-0472">Membrane</keyword>
<protein>
    <recommendedName>
        <fullName evidence="8">Cation efflux protein transmembrane domain-containing protein</fullName>
    </recommendedName>
</protein>
<feature type="transmembrane region" description="Helical" evidence="7">
    <location>
        <begin position="83"/>
        <end position="105"/>
    </location>
</feature>
<evidence type="ECO:0000256" key="3">
    <source>
        <dbReference type="ARBA" id="ARBA00022448"/>
    </source>
</evidence>
<reference evidence="9 10" key="1">
    <citation type="journal article" date="2015" name="Nature">
        <title>rRNA introns, odd ribosomes, and small enigmatic genomes across a large radiation of phyla.</title>
        <authorList>
            <person name="Brown C.T."/>
            <person name="Hug L.A."/>
            <person name="Thomas B.C."/>
            <person name="Sharon I."/>
            <person name="Castelle C.J."/>
            <person name="Singh A."/>
            <person name="Wilkins M.J."/>
            <person name="Williams K.H."/>
            <person name="Banfield J.F."/>
        </authorList>
    </citation>
    <scope>NUCLEOTIDE SEQUENCE [LARGE SCALE GENOMIC DNA]</scope>
</reference>
<dbReference type="GO" id="GO:0008324">
    <property type="term" value="F:monoatomic cation transmembrane transporter activity"/>
    <property type="evidence" value="ECO:0007669"/>
    <property type="project" value="InterPro"/>
</dbReference>
<dbReference type="NCBIfam" id="TIGR01297">
    <property type="entry name" value="CDF"/>
    <property type="match status" value="1"/>
</dbReference>
<dbReference type="Proteomes" id="UP000034054">
    <property type="component" value="Unassembled WGS sequence"/>
</dbReference>
<evidence type="ECO:0000256" key="1">
    <source>
        <dbReference type="ARBA" id="ARBA00004141"/>
    </source>
</evidence>
<dbReference type="InterPro" id="IPR058533">
    <property type="entry name" value="Cation_efflux_TM"/>
</dbReference>
<evidence type="ECO:0000256" key="2">
    <source>
        <dbReference type="ARBA" id="ARBA00008114"/>
    </source>
</evidence>
<dbReference type="EMBL" id="LCRH01000034">
    <property type="protein sequence ID" value="KKW32267.1"/>
    <property type="molecule type" value="Genomic_DNA"/>
</dbReference>
<evidence type="ECO:0000256" key="4">
    <source>
        <dbReference type="ARBA" id="ARBA00022692"/>
    </source>
</evidence>
<name>A0A0G1ZVA7_9BACT</name>
<feature type="transmembrane region" description="Helical" evidence="7">
    <location>
        <begin position="244"/>
        <end position="262"/>
    </location>
</feature>
<evidence type="ECO:0000256" key="5">
    <source>
        <dbReference type="ARBA" id="ARBA00022989"/>
    </source>
</evidence>
<feature type="transmembrane region" description="Helical" evidence="7">
    <location>
        <begin position="125"/>
        <end position="145"/>
    </location>
</feature>
<accession>A0A0G1ZVA7</accession>
<dbReference type="Pfam" id="PF01545">
    <property type="entry name" value="Cation_efflux"/>
    <property type="match status" value="1"/>
</dbReference>
<dbReference type="SUPFAM" id="SSF161111">
    <property type="entry name" value="Cation efflux protein transmembrane domain-like"/>
    <property type="match status" value="1"/>
</dbReference>
<keyword evidence="4 7" id="KW-0812">Transmembrane</keyword>
<evidence type="ECO:0000256" key="7">
    <source>
        <dbReference type="SAM" id="Phobius"/>
    </source>
</evidence>
<keyword evidence="3" id="KW-0813">Transport</keyword>
<proteinExistence type="inferred from homology"/>
<dbReference type="AlphaFoldDB" id="A0A0G1ZVA7"/>
<evidence type="ECO:0000256" key="6">
    <source>
        <dbReference type="ARBA" id="ARBA00023136"/>
    </source>
</evidence>
<feature type="transmembrane region" description="Helical" evidence="7">
    <location>
        <begin position="6"/>
        <end position="24"/>
    </location>
</feature>
<comment type="subcellular location">
    <subcellularLocation>
        <location evidence="1">Membrane</location>
        <topology evidence="1">Multi-pass membrane protein</topology>
    </subcellularLocation>
</comment>
<feature type="domain" description="Cation efflux protein transmembrane" evidence="8">
    <location>
        <begin position="17"/>
        <end position="218"/>
    </location>
</feature>
<dbReference type="GO" id="GO:0016020">
    <property type="term" value="C:membrane"/>
    <property type="evidence" value="ECO:0007669"/>
    <property type="project" value="UniProtKB-SubCell"/>
</dbReference>
<dbReference type="InterPro" id="IPR050291">
    <property type="entry name" value="CDF_Transporter"/>
</dbReference>
<comment type="similarity">
    <text evidence="2">Belongs to the cation diffusion facilitator (CDF) transporter (TC 2.A.4) family.</text>
</comment>
<comment type="caution">
    <text evidence="9">The sequence shown here is derived from an EMBL/GenBank/DDBJ whole genome shotgun (WGS) entry which is preliminary data.</text>
</comment>
<dbReference type="PANTHER" id="PTHR43840">
    <property type="entry name" value="MITOCHONDRIAL METAL TRANSPORTER 1-RELATED"/>
    <property type="match status" value="1"/>
</dbReference>
<keyword evidence="5 7" id="KW-1133">Transmembrane helix</keyword>
<evidence type="ECO:0000313" key="10">
    <source>
        <dbReference type="Proteomes" id="UP000034054"/>
    </source>
</evidence>
<gene>
    <name evidence="9" type="ORF">UY76_C0034G0009</name>
</gene>
<organism evidence="9 10">
    <name type="scientific">Candidatus Uhrbacteria bacterium GW2011_GWA2_52_8d</name>
    <dbReference type="NCBI Taxonomy" id="1618979"/>
    <lineage>
        <taxon>Bacteria</taxon>
        <taxon>Candidatus Uhriibacteriota</taxon>
    </lineage>
</organism>
<dbReference type="PANTHER" id="PTHR43840:SF15">
    <property type="entry name" value="MITOCHONDRIAL METAL TRANSPORTER 1-RELATED"/>
    <property type="match status" value="1"/>
</dbReference>
<dbReference type="Gene3D" id="1.20.1510.10">
    <property type="entry name" value="Cation efflux protein transmembrane domain"/>
    <property type="match status" value="1"/>
</dbReference>
<dbReference type="InterPro" id="IPR027469">
    <property type="entry name" value="Cation_efflux_TMD_sf"/>
</dbReference>
<dbReference type="InterPro" id="IPR002524">
    <property type="entry name" value="Cation_efflux"/>
</dbReference>